<dbReference type="RefSeq" id="XP_013950692.1">
    <property type="nucleotide sequence ID" value="XM_014095217.1"/>
</dbReference>
<accession>G9N963</accession>
<feature type="region of interest" description="Disordered" evidence="1">
    <location>
        <begin position="47"/>
        <end position="80"/>
    </location>
</feature>
<evidence type="ECO:0000313" key="2">
    <source>
        <dbReference type="EMBL" id="EHK16484.1"/>
    </source>
</evidence>
<dbReference type="AlphaFoldDB" id="G9N963"/>
<protein>
    <submittedName>
        <fullName evidence="2">Uncharacterized protein</fullName>
    </submittedName>
</protein>
<feature type="compositionally biased region" description="Polar residues" evidence="1">
    <location>
        <begin position="47"/>
        <end position="60"/>
    </location>
</feature>
<sequence>MDPLSNVALDRGYDSCTIHFHTVLRANNHGGDKDGQHTRVRIVAATGNATPSVSFTQPKQQRPRLQFPPSSKAPQNNPANHRTAHELAIDRFLMQTNSSSNGGPRTNACSAPDWLAITARGEASPHDDRNQGFSNHLPLQPHKRPKEGPAAALAALAALATTDKQSPGAVAASSATSCFPGRRKRAALAFLPAHDGDTTLGGIQ</sequence>
<dbReference type="Proteomes" id="UP000007115">
    <property type="component" value="Unassembled WGS sequence"/>
</dbReference>
<dbReference type="VEuPathDB" id="FungiDB:TRIVIDRAFT_65750"/>
<name>G9N963_HYPVG</name>
<dbReference type="HOGENOM" id="CLU_1343435_0_0_1"/>
<organism evidence="2 3">
    <name type="scientific">Hypocrea virens (strain Gv29-8 / FGSC 10586)</name>
    <name type="common">Gliocladium virens</name>
    <name type="synonym">Trichoderma virens</name>
    <dbReference type="NCBI Taxonomy" id="413071"/>
    <lineage>
        <taxon>Eukaryota</taxon>
        <taxon>Fungi</taxon>
        <taxon>Dikarya</taxon>
        <taxon>Ascomycota</taxon>
        <taxon>Pezizomycotina</taxon>
        <taxon>Sordariomycetes</taxon>
        <taxon>Hypocreomycetidae</taxon>
        <taxon>Hypocreales</taxon>
        <taxon>Hypocreaceae</taxon>
        <taxon>Trichoderma</taxon>
    </lineage>
</organism>
<feature type="compositionally biased region" description="Polar residues" evidence="1">
    <location>
        <begin position="68"/>
        <end position="80"/>
    </location>
</feature>
<evidence type="ECO:0000313" key="3">
    <source>
        <dbReference type="Proteomes" id="UP000007115"/>
    </source>
</evidence>
<comment type="caution">
    <text evidence="2">The sequence shown here is derived from an EMBL/GenBank/DDBJ whole genome shotgun (WGS) entry which is preliminary data.</text>
</comment>
<keyword evidence="3" id="KW-1185">Reference proteome</keyword>
<dbReference type="InParanoid" id="G9N963"/>
<reference evidence="2 3" key="1">
    <citation type="journal article" date="2011" name="Genome Biol.">
        <title>Comparative genome sequence analysis underscores mycoparasitism as the ancestral life style of Trichoderma.</title>
        <authorList>
            <person name="Kubicek C.P."/>
            <person name="Herrera-Estrella A."/>
            <person name="Seidl-Seiboth V."/>
            <person name="Martinez D.A."/>
            <person name="Druzhinina I.S."/>
            <person name="Thon M."/>
            <person name="Zeilinger S."/>
            <person name="Casas-Flores S."/>
            <person name="Horwitz B.A."/>
            <person name="Mukherjee P.K."/>
            <person name="Mukherjee M."/>
            <person name="Kredics L."/>
            <person name="Alcaraz L.D."/>
            <person name="Aerts A."/>
            <person name="Antal Z."/>
            <person name="Atanasova L."/>
            <person name="Cervantes-Badillo M.G."/>
            <person name="Challacombe J."/>
            <person name="Chertkov O."/>
            <person name="McCluskey K."/>
            <person name="Coulpier F."/>
            <person name="Deshpande N."/>
            <person name="von Doehren H."/>
            <person name="Ebbole D.J."/>
            <person name="Esquivel-Naranjo E.U."/>
            <person name="Fekete E."/>
            <person name="Flipphi M."/>
            <person name="Glaser F."/>
            <person name="Gomez-Rodriguez E.Y."/>
            <person name="Gruber S."/>
            <person name="Han C."/>
            <person name="Henrissat B."/>
            <person name="Hermosa R."/>
            <person name="Hernandez-Onate M."/>
            <person name="Karaffa L."/>
            <person name="Kosti I."/>
            <person name="Le Crom S."/>
            <person name="Lindquist E."/>
            <person name="Lucas S."/>
            <person name="Luebeck M."/>
            <person name="Luebeck P.S."/>
            <person name="Margeot A."/>
            <person name="Metz B."/>
            <person name="Misra M."/>
            <person name="Nevalainen H."/>
            <person name="Omann M."/>
            <person name="Packer N."/>
            <person name="Perrone G."/>
            <person name="Uresti-Rivera E.E."/>
            <person name="Salamov A."/>
            <person name="Schmoll M."/>
            <person name="Seiboth B."/>
            <person name="Shapiro H."/>
            <person name="Sukno S."/>
            <person name="Tamayo-Ramos J.A."/>
            <person name="Tisch D."/>
            <person name="Wiest A."/>
            <person name="Wilkinson H.H."/>
            <person name="Zhang M."/>
            <person name="Coutinho P.M."/>
            <person name="Kenerley C.M."/>
            <person name="Monte E."/>
            <person name="Baker S.E."/>
            <person name="Grigoriev I.V."/>
        </authorList>
    </citation>
    <scope>NUCLEOTIDE SEQUENCE [LARGE SCALE GENOMIC DNA]</scope>
    <source>
        <strain evidence="3">Gv29-8 / FGSC 10586</strain>
    </source>
</reference>
<dbReference type="EMBL" id="ABDF02000090">
    <property type="protein sequence ID" value="EHK16484.1"/>
    <property type="molecule type" value="Genomic_DNA"/>
</dbReference>
<evidence type="ECO:0000256" key="1">
    <source>
        <dbReference type="SAM" id="MobiDB-lite"/>
    </source>
</evidence>
<dbReference type="GeneID" id="25796753"/>
<gene>
    <name evidence="2" type="ORF">TRIVIDRAFT_65750</name>
</gene>
<proteinExistence type="predicted"/>